<comment type="caution">
    <text evidence="1">The sequence shown here is derived from an EMBL/GenBank/DDBJ whole genome shotgun (WGS) entry which is preliminary data.</text>
</comment>
<gene>
    <name evidence="1" type="ORF">LTR37_015767</name>
</gene>
<evidence type="ECO:0000313" key="2">
    <source>
        <dbReference type="Proteomes" id="UP001281147"/>
    </source>
</evidence>
<reference evidence="1" key="1">
    <citation type="submission" date="2023-07" db="EMBL/GenBank/DDBJ databases">
        <title>Black Yeasts Isolated from many extreme environments.</title>
        <authorList>
            <person name="Coleine C."/>
            <person name="Stajich J.E."/>
            <person name="Selbmann L."/>
        </authorList>
    </citation>
    <scope>NUCLEOTIDE SEQUENCE</scope>
    <source>
        <strain evidence="1">CCFEE 5714</strain>
    </source>
</reference>
<keyword evidence="2" id="KW-1185">Reference proteome</keyword>
<evidence type="ECO:0000313" key="1">
    <source>
        <dbReference type="EMBL" id="KAK3700795.1"/>
    </source>
</evidence>
<accession>A0ACC3MRA9</accession>
<dbReference type="Proteomes" id="UP001281147">
    <property type="component" value="Unassembled WGS sequence"/>
</dbReference>
<name>A0ACC3MRA9_9PEZI</name>
<dbReference type="EMBL" id="JAUTXU010000180">
    <property type="protein sequence ID" value="KAK3700795.1"/>
    <property type="molecule type" value="Genomic_DNA"/>
</dbReference>
<protein>
    <submittedName>
        <fullName evidence="1">Uncharacterized protein</fullName>
    </submittedName>
</protein>
<sequence>MDVLSLLDFDPVGPDIRIRKTVQPPEEVVSKAEKASSEGDAAVVEKAIAQIQASCGDRCVDYLAGCLYLAIEQRRYPIVTLLLGEGALIDPGHVRAATTIGNTSTLSMLLIHGWDISAEMDWGEPPPMA</sequence>
<organism evidence="1 2">
    <name type="scientific">Vermiconidia calcicola</name>
    <dbReference type="NCBI Taxonomy" id="1690605"/>
    <lineage>
        <taxon>Eukaryota</taxon>
        <taxon>Fungi</taxon>
        <taxon>Dikarya</taxon>
        <taxon>Ascomycota</taxon>
        <taxon>Pezizomycotina</taxon>
        <taxon>Dothideomycetes</taxon>
        <taxon>Dothideomycetidae</taxon>
        <taxon>Mycosphaerellales</taxon>
        <taxon>Extremaceae</taxon>
        <taxon>Vermiconidia</taxon>
    </lineage>
</organism>
<proteinExistence type="predicted"/>